<dbReference type="EMBL" id="JACOFZ010000002">
    <property type="protein sequence ID" value="MBC3881569.1"/>
    <property type="molecule type" value="Genomic_DNA"/>
</dbReference>
<sequence>MTAQASEKLIHQGKGLLMHSLPLNRCRSFNIKARELLISSTGLWRGYLGDWTIIDGRLYLIGIHGTLKNGEKVSLYYFFPGYPNIVFAHWSSGSLEVMFGKCIEYIHMGFASRYEKEWHIFVENGVVVGEKTILNSPVQRP</sequence>
<evidence type="ECO:0000313" key="1">
    <source>
        <dbReference type="EMBL" id="MBC3881569.1"/>
    </source>
</evidence>
<organism evidence="1 2">
    <name type="scientific">Undibacterium nitidum</name>
    <dbReference type="NCBI Taxonomy" id="2762298"/>
    <lineage>
        <taxon>Bacteria</taxon>
        <taxon>Pseudomonadati</taxon>
        <taxon>Pseudomonadota</taxon>
        <taxon>Betaproteobacteria</taxon>
        <taxon>Burkholderiales</taxon>
        <taxon>Oxalobacteraceae</taxon>
        <taxon>Undibacterium</taxon>
    </lineage>
</organism>
<keyword evidence="2" id="KW-1185">Reference proteome</keyword>
<protein>
    <submittedName>
        <fullName evidence="1">Uncharacterized protein</fullName>
    </submittedName>
</protein>
<name>A0A923HLG9_9BURK</name>
<gene>
    <name evidence="1" type="ORF">H8K36_09315</name>
</gene>
<accession>A0A923HLG9</accession>
<dbReference type="AlphaFoldDB" id="A0A923HLG9"/>
<dbReference type="RefSeq" id="WP_186915933.1">
    <property type="nucleotide sequence ID" value="NZ_JACOFZ010000002.1"/>
</dbReference>
<evidence type="ECO:0000313" key="2">
    <source>
        <dbReference type="Proteomes" id="UP000627446"/>
    </source>
</evidence>
<proteinExistence type="predicted"/>
<dbReference type="Proteomes" id="UP000627446">
    <property type="component" value="Unassembled WGS sequence"/>
</dbReference>
<reference evidence="1" key="1">
    <citation type="submission" date="2020-08" db="EMBL/GenBank/DDBJ databases">
        <title>Novel species isolated from subtropical streams in China.</title>
        <authorList>
            <person name="Lu H."/>
        </authorList>
    </citation>
    <scope>NUCLEOTIDE SEQUENCE</scope>
    <source>
        <strain evidence="1">LX22W</strain>
    </source>
</reference>
<comment type="caution">
    <text evidence="1">The sequence shown here is derived from an EMBL/GenBank/DDBJ whole genome shotgun (WGS) entry which is preliminary data.</text>
</comment>